<protein>
    <submittedName>
        <fullName evidence="1">Uncharacterized protein</fullName>
    </submittedName>
</protein>
<dbReference type="EMBL" id="DSRU01000281">
    <property type="protein sequence ID" value="HFN00006.1"/>
    <property type="molecule type" value="Genomic_DNA"/>
</dbReference>
<evidence type="ECO:0000313" key="1">
    <source>
        <dbReference type="EMBL" id="HFN00006.1"/>
    </source>
</evidence>
<proteinExistence type="predicted"/>
<organism evidence="1">
    <name type="scientific">Oscillatoriales cyanobacterium SpSt-418</name>
    <dbReference type="NCBI Taxonomy" id="2282169"/>
    <lineage>
        <taxon>Bacteria</taxon>
        <taxon>Bacillati</taxon>
        <taxon>Cyanobacteriota</taxon>
        <taxon>Cyanophyceae</taxon>
        <taxon>Oscillatoriophycideae</taxon>
        <taxon>Oscillatoriales</taxon>
    </lineage>
</organism>
<gene>
    <name evidence="1" type="ORF">ENR64_20055</name>
</gene>
<reference evidence="1" key="1">
    <citation type="journal article" date="2020" name="mSystems">
        <title>Genome- and Community-Level Interaction Insights into Carbon Utilization and Element Cycling Functions of Hydrothermarchaeota in Hydrothermal Sediment.</title>
        <authorList>
            <person name="Zhou Z."/>
            <person name="Liu Y."/>
            <person name="Xu W."/>
            <person name="Pan J."/>
            <person name="Luo Z.H."/>
            <person name="Li M."/>
        </authorList>
    </citation>
    <scope>NUCLEOTIDE SEQUENCE [LARGE SCALE GENOMIC DNA]</scope>
    <source>
        <strain evidence="1">SpSt-418</strain>
    </source>
</reference>
<comment type="caution">
    <text evidence="1">The sequence shown here is derived from an EMBL/GenBank/DDBJ whole genome shotgun (WGS) entry which is preliminary data.</text>
</comment>
<sequence>MNLPIDEAYSVELAQQIKSKAKNPFDNAYQAALVIQGATYVQGFVVLAGQMPQLIEHAWLEVGDRLVDPTFPHFNRLADQLFYFEAQRLSVKKLKAAVEEAQEDYPDDPPLPIYGSQPYEYYGDLMLGGKEYQAAFEAAEVKQQELGQASQSELN</sequence>
<name>A0A7C3KHF6_9CYAN</name>
<accession>A0A7C3KHF6</accession>
<dbReference type="AlphaFoldDB" id="A0A7C3KHF6"/>